<feature type="region of interest" description="Disordered" evidence="5">
    <location>
        <begin position="121"/>
        <end position="159"/>
    </location>
</feature>
<dbReference type="GO" id="GO:0060255">
    <property type="term" value="P:regulation of macromolecule metabolic process"/>
    <property type="evidence" value="ECO:0007669"/>
    <property type="project" value="UniProtKB-ARBA"/>
</dbReference>
<dbReference type="PROSITE" id="PS50600">
    <property type="entry name" value="ULP_PROTEASE"/>
    <property type="match status" value="1"/>
</dbReference>
<keyword evidence="3" id="KW-0378">Hydrolase</keyword>
<comment type="similarity">
    <text evidence="1">Belongs to the peptidase C48 family.</text>
</comment>
<dbReference type="Gene3D" id="3.40.395.10">
    <property type="entry name" value="Adenoviral Proteinase, Chain A"/>
    <property type="match status" value="1"/>
</dbReference>
<keyword evidence="4" id="KW-0788">Thiol protease</keyword>
<evidence type="ECO:0000256" key="2">
    <source>
        <dbReference type="ARBA" id="ARBA00022670"/>
    </source>
</evidence>
<sequence>MWIVEKIRNFLSGFKQQRPVPGSRRRPRPTELTEDLEAIEPMIKRRRMDPSASHSEQDDDIICLDDGDDVQCIGNYQTNSAARGASPETAAMNRFYTKNRPFSWKWPDANTYGRPCWRYKPEAHSEPRPRPPTKTPFFPLPTKLSTASTTSNRVPRDEEETTICDPLQLEKRSKCSPSCEMSFQPRKEVTIAPVQFKRSHLSNSATVAGTSSDPLTLSRKRLSDRLSGAAGRSLPLKSSQPKSPLLQKVVMKANSSHKSRGSLCSRGSQKWTDPPSWRSWSLAAYKKLFKEFGDKERRSISSVAETPQPIAHFHKTAGVASPVISFPRISQTSPCARTRFQEEDDDIRIIGVVQTPRKVDSNFLNPALSPRKRATKEPISEFQRRIQSMKEMQDGFLDNEMTLRAEGRRRRKEMLEATEKRVSVIQENERLLNFSLEEKLRETLRIREEVPLVDDEIFLVPETEEEVEEKLAELTVDMLEQADEALYGRGNPDEVLVEAFNIPIKKKDLQTLRDGAWLNDEVINFFFNMIQERSSQGGEQKENVQNGCPLPSVYVTNTFFYTTLKNKGYGLVRRWTKKVDIFAKDFVLIPVHLGMHWTLAVLDMQKKVIRYYDSLLSDNSTCLNLLLDYLEQELKDKKKEVLDKAQWVMESPKDIPAQQNGYDCGMFTCRFAETLSRRGKIIFNQEDMPYFRKRTVYEILKKTILKDSP</sequence>
<dbReference type="GO" id="GO:0080090">
    <property type="term" value="P:regulation of primary metabolic process"/>
    <property type="evidence" value="ECO:0007669"/>
    <property type="project" value="UniProtKB-ARBA"/>
</dbReference>
<evidence type="ECO:0000256" key="1">
    <source>
        <dbReference type="ARBA" id="ARBA00005234"/>
    </source>
</evidence>
<proteinExistence type="inferred from homology"/>
<name>A0A7R8ZMM5_9CRUS</name>
<evidence type="ECO:0000256" key="4">
    <source>
        <dbReference type="ARBA" id="ARBA00022807"/>
    </source>
</evidence>
<organism evidence="6">
    <name type="scientific">Cyprideis torosa</name>
    <dbReference type="NCBI Taxonomy" id="163714"/>
    <lineage>
        <taxon>Eukaryota</taxon>
        <taxon>Metazoa</taxon>
        <taxon>Ecdysozoa</taxon>
        <taxon>Arthropoda</taxon>
        <taxon>Crustacea</taxon>
        <taxon>Oligostraca</taxon>
        <taxon>Ostracoda</taxon>
        <taxon>Podocopa</taxon>
        <taxon>Podocopida</taxon>
        <taxon>Cytherocopina</taxon>
        <taxon>Cytheroidea</taxon>
        <taxon>Cytherideidae</taxon>
        <taxon>Cyprideis</taxon>
    </lineage>
</organism>
<dbReference type="GO" id="GO:0006508">
    <property type="term" value="P:proteolysis"/>
    <property type="evidence" value="ECO:0007669"/>
    <property type="project" value="UniProtKB-KW"/>
</dbReference>
<dbReference type="AlphaFoldDB" id="A0A7R8ZMM5"/>
<dbReference type="PANTHER" id="PTHR12606">
    <property type="entry name" value="SENTRIN/SUMO-SPECIFIC PROTEASE"/>
    <property type="match status" value="1"/>
</dbReference>
<dbReference type="GO" id="GO:0005634">
    <property type="term" value="C:nucleus"/>
    <property type="evidence" value="ECO:0007669"/>
    <property type="project" value="TreeGrafter"/>
</dbReference>
<dbReference type="Pfam" id="PF02902">
    <property type="entry name" value="Peptidase_C48"/>
    <property type="match status" value="1"/>
</dbReference>
<evidence type="ECO:0000256" key="3">
    <source>
        <dbReference type="ARBA" id="ARBA00022801"/>
    </source>
</evidence>
<dbReference type="InterPro" id="IPR003653">
    <property type="entry name" value="Peptidase_C48_C"/>
</dbReference>
<dbReference type="PANTHER" id="PTHR12606:SF141">
    <property type="entry name" value="GH15225P-RELATED"/>
    <property type="match status" value="1"/>
</dbReference>
<feature type="compositionally biased region" description="Low complexity" evidence="5">
    <location>
        <begin position="135"/>
        <end position="144"/>
    </location>
</feature>
<dbReference type="GO" id="GO:0016929">
    <property type="term" value="F:deSUMOylase activity"/>
    <property type="evidence" value="ECO:0007669"/>
    <property type="project" value="TreeGrafter"/>
</dbReference>
<keyword evidence="2" id="KW-0645">Protease</keyword>
<dbReference type="OrthoDB" id="1939479at2759"/>
<dbReference type="EMBL" id="OB661060">
    <property type="protein sequence ID" value="CAD7227182.1"/>
    <property type="molecule type" value="Genomic_DNA"/>
</dbReference>
<protein>
    <submittedName>
        <fullName evidence="6">Uncharacterized protein</fullName>
    </submittedName>
</protein>
<dbReference type="InterPro" id="IPR038765">
    <property type="entry name" value="Papain-like_cys_pep_sf"/>
</dbReference>
<evidence type="ECO:0000256" key="5">
    <source>
        <dbReference type="SAM" id="MobiDB-lite"/>
    </source>
</evidence>
<gene>
    <name evidence="6" type="ORF">CTOB1V02_LOCUS5091</name>
</gene>
<accession>A0A7R8ZMM5</accession>
<dbReference type="GO" id="GO:0016926">
    <property type="term" value="P:protein desumoylation"/>
    <property type="evidence" value="ECO:0007669"/>
    <property type="project" value="TreeGrafter"/>
</dbReference>
<reference evidence="6" key="1">
    <citation type="submission" date="2020-11" db="EMBL/GenBank/DDBJ databases">
        <authorList>
            <person name="Tran Van P."/>
        </authorList>
    </citation>
    <scope>NUCLEOTIDE SEQUENCE</scope>
</reference>
<dbReference type="SUPFAM" id="SSF54001">
    <property type="entry name" value="Cysteine proteinases"/>
    <property type="match status" value="1"/>
</dbReference>
<evidence type="ECO:0000313" key="6">
    <source>
        <dbReference type="EMBL" id="CAD7227182.1"/>
    </source>
</evidence>
<dbReference type="FunFam" id="3.40.395.10:FF:000001">
    <property type="entry name" value="Sentrin-specific protease 1"/>
    <property type="match status" value="1"/>
</dbReference>